<feature type="domain" description="Disease resistance R13L4/SHOC-2-like LRR" evidence="5">
    <location>
        <begin position="477"/>
        <end position="809"/>
    </location>
</feature>
<dbReference type="InterPro" id="IPR036388">
    <property type="entry name" value="WH-like_DNA-bd_sf"/>
</dbReference>
<dbReference type="OrthoDB" id="600370at2759"/>
<dbReference type="InterPro" id="IPR032675">
    <property type="entry name" value="LRR_dom_sf"/>
</dbReference>
<dbReference type="PANTHER" id="PTHR23155:SF1185">
    <property type="entry name" value="DISEASE RESISTANCE RPP8-LIKE PROTEIN 3-RELATED"/>
    <property type="match status" value="1"/>
</dbReference>
<gene>
    <name evidence="6" type="ORF">LUZ63_003691</name>
</gene>
<dbReference type="EMBL" id="JAMQYH010000001">
    <property type="protein sequence ID" value="KAJ1703912.1"/>
    <property type="molecule type" value="Genomic_DNA"/>
</dbReference>
<dbReference type="AlphaFoldDB" id="A0A9Q0D281"/>
<evidence type="ECO:0000259" key="3">
    <source>
        <dbReference type="Pfam" id="PF00931"/>
    </source>
</evidence>
<dbReference type="Pfam" id="PF00931">
    <property type="entry name" value="NB-ARC"/>
    <property type="match status" value="1"/>
</dbReference>
<dbReference type="Pfam" id="PF23559">
    <property type="entry name" value="WHD_DRP"/>
    <property type="match status" value="1"/>
</dbReference>
<dbReference type="Gene3D" id="1.10.10.10">
    <property type="entry name" value="Winged helix-like DNA-binding domain superfamily/Winged helix DNA-binding domain"/>
    <property type="match status" value="1"/>
</dbReference>
<evidence type="ECO:0000313" key="7">
    <source>
        <dbReference type="Proteomes" id="UP001151287"/>
    </source>
</evidence>
<organism evidence="6 7">
    <name type="scientific">Rhynchospora breviuscula</name>
    <dbReference type="NCBI Taxonomy" id="2022672"/>
    <lineage>
        <taxon>Eukaryota</taxon>
        <taxon>Viridiplantae</taxon>
        <taxon>Streptophyta</taxon>
        <taxon>Embryophyta</taxon>
        <taxon>Tracheophyta</taxon>
        <taxon>Spermatophyta</taxon>
        <taxon>Magnoliopsida</taxon>
        <taxon>Liliopsida</taxon>
        <taxon>Poales</taxon>
        <taxon>Cyperaceae</taxon>
        <taxon>Cyperoideae</taxon>
        <taxon>Rhynchosporeae</taxon>
        <taxon>Rhynchospora</taxon>
    </lineage>
</organism>
<evidence type="ECO:0008006" key="8">
    <source>
        <dbReference type="Google" id="ProtNLM"/>
    </source>
</evidence>
<name>A0A9Q0D281_9POAL</name>
<dbReference type="PANTHER" id="PTHR23155">
    <property type="entry name" value="DISEASE RESISTANCE PROTEIN RP"/>
    <property type="match status" value="1"/>
</dbReference>
<dbReference type="GO" id="GO:0042742">
    <property type="term" value="P:defense response to bacterium"/>
    <property type="evidence" value="ECO:0007669"/>
    <property type="project" value="UniProtKB-ARBA"/>
</dbReference>
<evidence type="ECO:0000256" key="2">
    <source>
        <dbReference type="ARBA" id="ARBA00022821"/>
    </source>
</evidence>
<dbReference type="Pfam" id="PF23598">
    <property type="entry name" value="LRR_14"/>
    <property type="match status" value="1"/>
</dbReference>
<dbReference type="Gene3D" id="1.10.8.430">
    <property type="entry name" value="Helical domain of apoptotic protease-activating factors"/>
    <property type="match status" value="1"/>
</dbReference>
<keyword evidence="2" id="KW-0611">Plant defense</keyword>
<dbReference type="InterPro" id="IPR058922">
    <property type="entry name" value="WHD_DRP"/>
</dbReference>
<dbReference type="SUPFAM" id="SSF52058">
    <property type="entry name" value="L domain-like"/>
    <property type="match status" value="1"/>
</dbReference>
<feature type="domain" description="NB-ARC" evidence="3">
    <location>
        <begin position="102"/>
        <end position="272"/>
    </location>
</feature>
<dbReference type="InterPro" id="IPR027417">
    <property type="entry name" value="P-loop_NTPase"/>
</dbReference>
<evidence type="ECO:0000313" key="6">
    <source>
        <dbReference type="EMBL" id="KAJ1703912.1"/>
    </source>
</evidence>
<evidence type="ECO:0000259" key="4">
    <source>
        <dbReference type="Pfam" id="PF23559"/>
    </source>
</evidence>
<proteinExistence type="predicted"/>
<keyword evidence="1" id="KW-0677">Repeat</keyword>
<dbReference type="Gene3D" id="3.40.50.300">
    <property type="entry name" value="P-loop containing nucleotide triphosphate hydrolases"/>
    <property type="match status" value="1"/>
</dbReference>
<dbReference type="Gene3D" id="3.80.10.10">
    <property type="entry name" value="Ribonuclease Inhibitor"/>
    <property type="match status" value="1"/>
</dbReference>
<dbReference type="GO" id="GO:0009626">
    <property type="term" value="P:plant-type hypersensitive response"/>
    <property type="evidence" value="ECO:0007669"/>
    <property type="project" value="UniProtKB-ARBA"/>
</dbReference>
<dbReference type="SUPFAM" id="SSF52540">
    <property type="entry name" value="P-loop containing nucleoside triphosphate hydrolases"/>
    <property type="match status" value="1"/>
</dbReference>
<accession>A0A9Q0D281</accession>
<dbReference type="Proteomes" id="UP001151287">
    <property type="component" value="Unassembled WGS sequence"/>
</dbReference>
<comment type="caution">
    <text evidence="6">The sequence shown here is derived from an EMBL/GenBank/DDBJ whole genome shotgun (WGS) entry which is preliminary data.</text>
</comment>
<dbReference type="FunFam" id="3.40.50.300:FF:001091">
    <property type="entry name" value="Probable disease resistance protein At1g61300"/>
    <property type="match status" value="1"/>
</dbReference>
<dbReference type="GO" id="GO:0043531">
    <property type="term" value="F:ADP binding"/>
    <property type="evidence" value="ECO:0007669"/>
    <property type="project" value="InterPro"/>
</dbReference>
<keyword evidence="7" id="KW-1185">Reference proteome</keyword>
<feature type="domain" description="Disease resistance protein winged helix" evidence="4">
    <location>
        <begin position="356"/>
        <end position="427"/>
    </location>
</feature>
<evidence type="ECO:0000256" key="1">
    <source>
        <dbReference type="ARBA" id="ARBA00022737"/>
    </source>
</evidence>
<dbReference type="InterPro" id="IPR055414">
    <property type="entry name" value="LRR_R13L4/SHOC2-like"/>
</dbReference>
<dbReference type="PRINTS" id="PR00364">
    <property type="entry name" value="DISEASERSIST"/>
</dbReference>
<dbReference type="InterPro" id="IPR044974">
    <property type="entry name" value="Disease_R_plants"/>
</dbReference>
<evidence type="ECO:0000259" key="5">
    <source>
        <dbReference type="Pfam" id="PF23598"/>
    </source>
</evidence>
<reference evidence="6" key="1">
    <citation type="journal article" date="2022" name="Cell">
        <title>Repeat-based holocentromeres influence genome architecture and karyotype evolution.</title>
        <authorList>
            <person name="Hofstatter P.G."/>
            <person name="Thangavel G."/>
            <person name="Lux T."/>
            <person name="Neumann P."/>
            <person name="Vondrak T."/>
            <person name="Novak P."/>
            <person name="Zhang M."/>
            <person name="Costa L."/>
            <person name="Castellani M."/>
            <person name="Scott A."/>
            <person name="Toegelov H."/>
            <person name="Fuchs J."/>
            <person name="Mata-Sucre Y."/>
            <person name="Dias Y."/>
            <person name="Vanzela A.L.L."/>
            <person name="Huettel B."/>
            <person name="Almeida C.C.S."/>
            <person name="Simkova H."/>
            <person name="Souza G."/>
            <person name="Pedrosa-Harand A."/>
            <person name="Macas J."/>
            <person name="Mayer K.F.X."/>
            <person name="Houben A."/>
            <person name="Marques A."/>
        </authorList>
    </citation>
    <scope>NUCLEOTIDE SEQUENCE</scope>
    <source>
        <strain evidence="6">RhyBre1mFocal</strain>
    </source>
</reference>
<dbReference type="FunFam" id="1.10.10.10:FF:000322">
    <property type="entry name" value="Probable disease resistance protein At1g63360"/>
    <property type="match status" value="1"/>
</dbReference>
<sequence length="834" mass="96048">MPTGSAYDIEDIVDTFLLTVPEKKPGKWEAFKRWLKKFRKLPAVHKLGDEIKQIEARFQEIEKSRVRYGINNLGEVIDGEIGEPVKRIVLPDIDEEGVVGFEADRDKILSLLLDEKNKKRSVISIVGPGGLGKTTLARKVYNSEAVKQQFPIRIWVVISQKFNSIDILGKIAAQLQIESTRNLDNNDWFTKLRRSLTEKKYLIILDDIWKENFWEEIKEVFPDEKNGSRILITSRFENVALASDPMSVPYKLPVLNEESSLKLFFNKALPNSNTNERYSDDLYDIGKIIAKKCGGLPLALRVLGGLLSKKPVVSWRTEMGKMDWGSDGEECTTIIGTSYDDLPFALKSCFLYFAAFPEDYEIDAIKLLRMWVAEGFIPQQEKKTLEDMAEIFLEDLVQRSMIQVSERDYYCGFIKRCRIHDLLHDLAIRKAREENFLVVFPKVDGARRLAIHDTEPSGELMASAVSNMRSLWCRGKSPNVSQFTCLKIFSGGDYHDYEPDKFGRLSLLRYVEVALEVREEDKNSFGKFIGGMRFLQTLDLRGMFVCDLPDFVWNIKTLRHVLLPGRSMGPPPKIDLTNLQTLTGVKDRESWVAQGSPKLPNVKHLFIYVPEAQGGVQWDAIVTLLNTMKYLVVLFLWGPDIPLKIIDMRHFPSSCRLTDLILFDTNRGDEDEEQRAQPDYPQPLNQIVLDVGMLPKYLIKLLLISIEFSEDPFPVVEKLENLRYLSLHGPKTLLRRLCCSARGFGKLEELHLWHLTGLKEWEIEEGAMPMLKILKVVRCRVLRVPLGLQYLTVLQRLTWSRNQTSETEENEIRRICKHVPDLQFEENETFMIYL</sequence>
<dbReference type="InterPro" id="IPR042197">
    <property type="entry name" value="Apaf_helical"/>
</dbReference>
<dbReference type="InterPro" id="IPR002182">
    <property type="entry name" value="NB-ARC"/>
</dbReference>
<dbReference type="GO" id="GO:0002758">
    <property type="term" value="P:innate immune response-activating signaling pathway"/>
    <property type="evidence" value="ECO:0007669"/>
    <property type="project" value="UniProtKB-ARBA"/>
</dbReference>
<protein>
    <recommendedName>
        <fullName evidence="8">NB-ARC domain-containing protein</fullName>
    </recommendedName>
</protein>